<sequence>MFPFFLNMEIDMKRIISVVAGVIMLSGCATIVGDETQLVQVNSNPSGASFKVKDESGVIVAQGKTPQGVTLAKSDGSYFGKKSYQITMEKDGYEPVTLPIKANANGWYIGGNLVFGGLIGWLAVDPFNGGMYTLKPKEANASLIPSTKQD</sequence>
<evidence type="ECO:0000313" key="2">
    <source>
        <dbReference type="Proteomes" id="UP000255509"/>
    </source>
</evidence>
<proteinExistence type="predicted"/>
<reference evidence="1 2" key="1">
    <citation type="submission" date="2018-06" db="EMBL/GenBank/DDBJ databases">
        <authorList>
            <consortium name="Pathogen Informatics"/>
            <person name="Doyle S."/>
        </authorList>
    </citation>
    <scope>NUCLEOTIDE SEQUENCE [LARGE SCALE GENOMIC DNA]</scope>
    <source>
        <strain evidence="1 2">NCTC8258</strain>
    </source>
</reference>
<dbReference type="AlphaFoldDB" id="A0A379WCR1"/>
<accession>A0A379WCR1</accession>
<dbReference type="Proteomes" id="UP000255509">
    <property type="component" value="Unassembled WGS sequence"/>
</dbReference>
<evidence type="ECO:0008006" key="3">
    <source>
        <dbReference type="Google" id="ProtNLM"/>
    </source>
</evidence>
<evidence type="ECO:0000313" key="1">
    <source>
        <dbReference type="EMBL" id="SUH17097.1"/>
    </source>
</evidence>
<name>A0A379WCR1_SALET</name>
<protein>
    <recommendedName>
        <fullName evidence="3">PEGA domain-containing protein</fullName>
    </recommendedName>
</protein>
<gene>
    <name evidence="1" type="ORF">NCTC8258_04880</name>
</gene>
<organism evidence="1 2">
    <name type="scientific">Salmonella enterica I</name>
    <dbReference type="NCBI Taxonomy" id="59201"/>
    <lineage>
        <taxon>Bacteria</taxon>
        <taxon>Pseudomonadati</taxon>
        <taxon>Pseudomonadota</taxon>
        <taxon>Gammaproteobacteria</taxon>
        <taxon>Enterobacterales</taxon>
        <taxon>Enterobacteriaceae</taxon>
        <taxon>Salmonella</taxon>
    </lineage>
</organism>
<dbReference type="EMBL" id="UGXS01000004">
    <property type="protein sequence ID" value="SUH17097.1"/>
    <property type="molecule type" value="Genomic_DNA"/>
</dbReference>